<name>A0ABM7XCM8_9BACT</name>
<dbReference type="Pfam" id="PF00534">
    <property type="entry name" value="Glycos_transf_1"/>
    <property type="match status" value="1"/>
</dbReference>
<evidence type="ECO:0000313" key="3">
    <source>
        <dbReference type="EMBL" id="BDG09637.1"/>
    </source>
</evidence>
<dbReference type="Pfam" id="PF13579">
    <property type="entry name" value="Glyco_trans_4_4"/>
    <property type="match status" value="1"/>
</dbReference>
<proteinExistence type="predicted"/>
<keyword evidence="4" id="KW-1185">Reference proteome</keyword>
<dbReference type="PANTHER" id="PTHR12526:SF637">
    <property type="entry name" value="GLYCOSYLTRANSFERASE EPSF-RELATED"/>
    <property type="match status" value="1"/>
</dbReference>
<dbReference type="PANTHER" id="PTHR12526">
    <property type="entry name" value="GLYCOSYLTRANSFERASE"/>
    <property type="match status" value="1"/>
</dbReference>
<dbReference type="SUPFAM" id="SSF53756">
    <property type="entry name" value="UDP-Glycosyltransferase/glycogen phosphorylase"/>
    <property type="match status" value="1"/>
</dbReference>
<keyword evidence="3" id="KW-0808">Transferase</keyword>
<evidence type="ECO:0000259" key="2">
    <source>
        <dbReference type="Pfam" id="PF13579"/>
    </source>
</evidence>
<accession>A0ABM7XCM8</accession>
<dbReference type="InterPro" id="IPR028098">
    <property type="entry name" value="Glyco_trans_4-like_N"/>
</dbReference>
<sequence>MIPAHLTWLLSVRGGGIPPVVAALAAAQHQAGLRPRLLGVRDPAAPALTECGDSAELFPHRGPLALGFAPGLARALAGPAPDLLHLHGLFTWPSRAARRWGRGSGRPVLVTPHGMLEPWALAHSRWKKRLFWALVEEGNLRGARCLHALNQNEARAFRALGLRNPIAVIPNGVTPPAARPDRGAFAARFPSVANRRLLLFLGRIHPKKGLPILVEAWARLAREAELAREDWLLVVAGPDQLGHAAEVAGRVAERGLQRSVLFTGPLFGEAKAEALTAADAFVLPSHSEGFSMAVLEAMSLGLPVVVTRACNFDVQALGAGLVCDPEEGSLSAALRDLVRLPPGERERLGARGREEVLRRYTWQEVAEQVHSVYRWSLGGGAPPSSVELLE</sequence>
<protein>
    <submittedName>
        <fullName evidence="3">Glycosyl transferase family 1</fullName>
    </submittedName>
</protein>
<evidence type="ECO:0000259" key="1">
    <source>
        <dbReference type="Pfam" id="PF00534"/>
    </source>
</evidence>
<organism evidence="3 4">
    <name type="scientific">Anaeromyxobacter paludicola</name>
    <dbReference type="NCBI Taxonomy" id="2918171"/>
    <lineage>
        <taxon>Bacteria</taxon>
        <taxon>Pseudomonadati</taxon>
        <taxon>Myxococcota</taxon>
        <taxon>Myxococcia</taxon>
        <taxon>Myxococcales</taxon>
        <taxon>Cystobacterineae</taxon>
        <taxon>Anaeromyxobacteraceae</taxon>
        <taxon>Anaeromyxobacter</taxon>
    </lineage>
</organism>
<dbReference type="InterPro" id="IPR001296">
    <property type="entry name" value="Glyco_trans_1"/>
</dbReference>
<dbReference type="EMBL" id="AP025592">
    <property type="protein sequence ID" value="BDG09637.1"/>
    <property type="molecule type" value="Genomic_DNA"/>
</dbReference>
<feature type="domain" description="Glycosyl transferase family 1" evidence="1">
    <location>
        <begin position="191"/>
        <end position="354"/>
    </location>
</feature>
<dbReference type="Proteomes" id="UP001162734">
    <property type="component" value="Chromosome"/>
</dbReference>
<dbReference type="Gene3D" id="3.40.50.2000">
    <property type="entry name" value="Glycogen Phosphorylase B"/>
    <property type="match status" value="2"/>
</dbReference>
<reference evidence="4" key="1">
    <citation type="journal article" date="2022" name="Int. J. Syst. Evol. Microbiol.">
        <title>Anaeromyxobacter oryzae sp. nov., Anaeromyxobacter diazotrophicus sp. nov. and Anaeromyxobacter paludicola sp. nov., isolated from paddy soils.</title>
        <authorList>
            <person name="Itoh H."/>
            <person name="Xu Z."/>
            <person name="Mise K."/>
            <person name="Masuda Y."/>
            <person name="Ushijima N."/>
            <person name="Hayakawa C."/>
            <person name="Shiratori Y."/>
            <person name="Senoo K."/>
        </authorList>
    </citation>
    <scope>NUCLEOTIDE SEQUENCE [LARGE SCALE GENOMIC DNA]</scope>
    <source>
        <strain evidence="4">Red630</strain>
    </source>
</reference>
<feature type="domain" description="Glycosyltransferase subfamily 4-like N-terminal" evidence="2">
    <location>
        <begin position="15"/>
        <end position="172"/>
    </location>
</feature>
<dbReference type="RefSeq" id="WP_248341912.1">
    <property type="nucleotide sequence ID" value="NZ_AP025592.1"/>
</dbReference>
<gene>
    <name evidence="3" type="ORF">AMPC_27500</name>
</gene>
<dbReference type="GO" id="GO:0016740">
    <property type="term" value="F:transferase activity"/>
    <property type="evidence" value="ECO:0007669"/>
    <property type="project" value="UniProtKB-KW"/>
</dbReference>
<evidence type="ECO:0000313" key="4">
    <source>
        <dbReference type="Proteomes" id="UP001162734"/>
    </source>
</evidence>